<dbReference type="PANTHER" id="PTHR13999">
    <property type="entry name" value="INTERFERON INDUCIBLE TRANSMEMBRANE PROTEIN"/>
    <property type="match status" value="1"/>
</dbReference>
<evidence type="ECO:0000256" key="5">
    <source>
        <dbReference type="ARBA" id="ARBA00023136"/>
    </source>
</evidence>
<keyword evidence="9" id="KW-1185">Reference proteome</keyword>
<proteinExistence type="inferred from homology"/>
<evidence type="ECO:0000256" key="3">
    <source>
        <dbReference type="ARBA" id="ARBA00022692"/>
    </source>
</evidence>
<evidence type="ECO:0000313" key="8">
    <source>
        <dbReference type="Ensembl" id="ENSGMOP00000034135.1"/>
    </source>
</evidence>
<keyword evidence="3 7" id="KW-0812">Transmembrane</keyword>
<dbReference type="Proteomes" id="UP000694546">
    <property type="component" value="Chromosome 9"/>
</dbReference>
<dbReference type="OMA" id="RCINGWA"/>
<organism evidence="8 9">
    <name type="scientific">Gadus morhua</name>
    <name type="common">Atlantic cod</name>
    <dbReference type="NCBI Taxonomy" id="8049"/>
    <lineage>
        <taxon>Eukaryota</taxon>
        <taxon>Metazoa</taxon>
        <taxon>Chordata</taxon>
        <taxon>Craniata</taxon>
        <taxon>Vertebrata</taxon>
        <taxon>Euteleostomi</taxon>
        <taxon>Actinopterygii</taxon>
        <taxon>Neopterygii</taxon>
        <taxon>Teleostei</taxon>
        <taxon>Neoteleostei</taxon>
        <taxon>Acanthomorphata</taxon>
        <taxon>Zeiogadaria</taxon>
        <taxon>Gadariae</taxon>
        <taxon>Gadiformes</taxon>
        <taxon>Gadoidei</taxon>
        <taxon>Gadidae</taxon>
        <taxon>Gadus</taxon>
    </lineage>
</organism>
<keyword evidence="5 7" id="KW-0472">Membrane</keyword>
<evidence type="ECO:0000256" key="2">
    <source>
        <dbReference type="ARBA" id="ARBA00006843"/>
    </source>
</evidence>
<sequence>LSHSQNRDPRGVPDNDGGGADTVVTIVNPVEHPRDYVVWSIFSFFYGNTFCLGLAALIFSIKARDMKVIGDLQRARGYSKWALGLNVAALISIFLIALCLIIYSSVTVYWYRYYCNY</sequence>
<comment type="similarity">
    <text evidence="2">Belongs to the CD225/Dispanin family.</text>
</comment>
<reference evidence="8" key="2">
    <citation type="submission" date="2025-09" db="UniProtKB">
        <authorList>
            <consortium name="Ensembl"/>
        </authorList>
    </citation>
    <scope>IDENTIFICATION</scope>
</reference>
<comment type="subcellular location">
    <subcellularLocation>
        <location evidence="1">Membrane</location>
    </subcellularLocation>
</comment>
<evidence type="ECO:0000256" key="6">
    <source>
        <dbReference type="SAM" id="MobiDB-lite"/>
    </source>
</evidence>
<name>A0A8C5FG48_GADMO</name>
<feature type="transmembrane region" description="Helical" evidence="7">
    <location>
        <begin position="36"/>
        <end position="61"/>
    </location>
</feature>
<feature type="compositionally biased region" description="Basic and acidic residues" evidence="6">
    <location>
        <begin position="1"/>
        <end position="13"/>
    </location>
</feature>
<feature type="region of interest" description="Disordered" evidence="6">
    <location>
        <begin position="1"/>
        <end position="21"/>
    </location>
</feature>
<accession>A0A8C5FG48</accession>
<feature type="transmembrane region" description="Helical" evidence="7">
    <location>
        <begin position="82"/>
        <end position="111"/>
    </location>
</feature>
<protein>
    <submittedName>
        <fullName evidence="8">Uncharacterized protein</fullName>
    </submittedName>
</protein>
<evidence type="ECO:0000256" key="4">
    <source>
        <dbReference type="ARBA" id="ARBA00022989"/>
    </source>
</evidence>
<dbReference type="InterPro" id="IPR007593">
    <property type="entry name" value="CD225/Dispanin_fam"/>
</dbReference>
<evidence type="ECO:0000256" key="1">
    <source>
        <dbReference type="ARBA" id="ARBA00004370"/>
    </source>
</evidence>
<dbReference type="GeneTree" id="ENSGT00950000182857"/>
<dbReference type="Ensembl" id="ENSGMOT00000026441.1">
    <property type="protein sequence ID" value="ENSGMOP00000034135.1"/>
    <property type="gene ID" value="ENSGMOG00000028339.1"/>
</dbReference>
<dbReference type="GO" id="GO:0005886">
    <property type="term" value="C:plasma membrane"/>
    <property type="evidence" value="ECO:0007669"/>
    <property type="project" value="TreeGrafter"/>
</dbReference>
<dbReference type="InterPro" id="IPR051517">
    <property type="entry name" value="IFITM_antiviral_protein"/>
</dbReference>
<dbReference type="AlphaFoldDB" id="A0A8C5FG48"/>
<dbReference type="Pfam" id="PF04505">
    <property type="entry name" value="CD225"/>
    <property type="match status" value="1"/>
</dbReference>
<evidence type="ECO:0000313" key="9">
    <source>
        <dbReference type="Proteomes" id="UP000694546"/>
    </source>
</evidence>
<keyword evidence="4 7" id="KW-1133">Transmembrane helix</keyword>
<evidence type="ECO:0000256" key="7">
    <source>
        <dbReference type="SAM" id="Phobius"/>
    </source>
</evidence>
<dbReference type="PANTHER" id="PTHR13999:SF31">
    <property type="entry name" value="IFITM1-RELATED"/>
    <property type="match status" value="1"/>
</dbReference>
<reference evidence="8" key="1">
    <citation type="submission" date="2025-08" db="UniProtKB">
        <authorList>
            <consortium name="Ensembl"/>
        </authorList>
    </citation>
    <scope>IDENTIFICATION</scope>
</reference>